<accession>A0A1G1W4C2</accession>
<comment type="caution">
    <text evidence="1">The sequence shown here is derived from an EMBL/GenBank/DDBJ whole genome shotgun (WGS) entry which is preliminary data.</text>
</comment>
<evidence type="ECO:0000313" key="1">
    <source>
        <dbReference type="EMBL" id="OGY22440.1"/>
    </source>
</evidence>
<organism evidence="1 2">
    <name type="scientific">Candidatus Chisholmbacteria bacterium RIFCSPLOWO2_01_FULL_49_14</name>
    <dbReference type="NCBI Taxonomy" id="1797593"/>
    <lineage>
        <taxon>Bacteria</taxon>
        <taxon>Candidatus Chisholmiibacteriota</taxon>
    </lineage>
</organism>
<sequence>MSAMKKVETDRRTDKEIVMSTLEHMDRVKEYYEHLTPPCPSDNQPGTFVEHLVTPPPVTAAVYTCPAGDVFSWREGVGATLLPSRK</sequence>
<protein>
    <submittedName>
        <fullName evidence="1">Uncharacterized protein</fullName>
    </submittedName>
</protein>
<dbReference type="EMBL" id="MHCL01000003">
    <property type="protein sequence ID" value="OGY22440.1"/>
    <property type="molecule type" value="Genomic_DNA"/>
</dbReference>
<evidence type="ECO:0000313" key="2">
    <source>
        <dbReference type="Proteomes" id="UP000176723"/>
    </source>
</evidence>
<gene>
    <name evidence="1" type="ORF">A3A65_04775</name>
</gene>
<dbReference type="Proteomes" id="UP000176723">
    <property type="component" value="Unassembled WGS sequence"/>
</dbReference>
<proteinExistence type="predicted"/>
<reference evidence="1 2" key="1">
    <citation type="journal article" date="2016" name="Nat. Commun.">
        <title>Thousands of microbial genomes shed light on interconnected biogeochemical processes in an aquifer system.</title>
        <authorList>
            <person name="Anantharaman K."/>
            <person name="Brown C.T."/>
            <person name="Hug L.A."/>
            <person name="Sharon I."/>
            <person name="Castelle C.J."/>
            <person name="Probst A.J."/>
            <person name="Thomas B.C."/>
            <person name="Singh A."/>
            <person name="Wilkins M.J."/>
            <person name="Karaoz U."/>
            <person name="Brodie E.L."/>
            <person name="Williams K.H."/>
            <person name="Hubbard S.S."/>
            <person name="Banfield J.F."/>
        </authorList>
    </citation>
    <scope>NUCLEOTIDE SEQUENCE [LARGE SCALE GENOMIC DNA]</scope>
</reference>
<dbReference type="AlphaFoldDB" id="A0A1G1W4C2"/>
<name>A0A1G1W4C2_9BACT</name>